<dbReference type="Pfam" id="PF12246">
    <property type="entry name" value="MKT1_C"/>
    <property type="match status" value="1"/>
</dbReference>
<feature type="domain" description="XPG-I" evidence="3">
    <location>
        <begin position="142"/>
        <end position="211"/>
    </location>
</feature>
<dbReference type="InterPro" id="IPR029060">
    <property type="entry name" value="PIN-like_dom_sf"/>
</dbReference>
<dbReference type="GO" id="GO:0006974">
    <property type="term" value="P:DNA damage response"/>
    <property type="evidence" value="ECO:0007669"/>
    <property type="project" value="UniProtKB-ARBA"/>
</dbReference>
<dbReference type="AlphaFoldDB" id="A0A6G1K007"/>
<evidence type="ECO:0000259" key="3">
    <source>
        <dbReference type="SMART" id="SM00484"/>
    </source>
</evidence>
<sequence>MIRDFENWNTSLGEASSLEDLKGTNVAIDAADYINTRIFGHPRAKEPLVPALGGLPLGLTPHIEEDLQKFASYQINPLFIFPGLDLVKQEDPFRQRREGAQVNAHAWSLYDGHQAEESVAKFGESTYVTSNDLLRPLQSILTAKNIPFQVAPYSSWAQLAYLEKHNHVQAISGPSELLLFDCDKIITYWDLEAGLFKWIRRGRCVAELKKYVNNGELPDATFVDACMLAGSHFLPTLPTLESPNRKQMKPLGAIEMIMSHGRTGIAAVLNNQDDPRFHGKENAEKYADKYRRARLSIKHHPILTVDGKVTPMEEGQMPNDGHEFIGQRLPDEIYHYLAKGLINARIVTWRATSEIIESPPMDGGESPEYRKLVSSKLTPLRTTAINLLSSSLHNWYQHKDLTLKCWFEDASGKPHTSTISMKDLPEYREVVDTWNVKEATFKDVVAQHQPCGYLGAAILSLKNADFVAKTISKKDSAKPLSTTDEILHNSIWRFLALREYVDAKHNLTAWGKVLATAITTLKGVPELEEAAVIAVELVRLGILNSDIEMFPTYNGAPMRGEQKDRNINLLISRVAGLGTLHHRPIGFTGPLSQHLLGYNSMINIVRSTLRDLVEVAATHMFMGASAKRDINNLSAIAMKLPFLLPNNCALSIAVKSYLDELLADSDPTSAEAKARVSETASTRYFPQSENFAGDLKTAFELWDAVFEGVKSSGNLLREQEKKQWNEANEWLAGRR</sequence>
<dbReference type="SUPFAM" id="SSF88723">
    <property type="entry name" value="PIN domain-like"/>
    <property type="match status" value="1"/>
</dbReference>
<dbReference type="GO" id="GO:0003730">
    <property type="term" value="F:mRNA 3'-UTR binding"/>
    <property type="evidence" value="ECO:0007669"/>
    <property type="project" value="TreeGrafter"/>
</dbReference>
<dbReference type="CDD" id="cd09902">
    <property type="entry name" value="H3TH_MKT1"/>
    <property type="match status" value="1"/>
</dbReference>
<dbReference type="PRINTS" id="PR00853">
    <property type="entry name" value="XPGRADSUPER"/>
</dbReference>
<evidence type="ECO:0000313" key="4">
    <source>
        <dbReference type="EMBL" id="KAF2705855.1"/>
    </source>
</evidence>
<gene>
    <name evidence="4" type="ORF">K504DRAFT_85104</name>
</gene>
<keyword evidence="1" id="KW-0810">Translation regulation</keyword>
<dbReference type="EMBL" id="MU005777">
    <property type="protein sequence ID" value="KAF2705855.1"/>
    <property type="molecule type" value="Genomic_DNA"/>
</dbReference>
<keyword evidence="5" id="KW-1185">Reference proteome</keyword>
<evidence type="ECO:0000256" key="2">
    <source>
        <dbReference type="ARBA" id="ARBA00024023"/>
    </source>
</evidence>
<dbReference type="PANTHER" id="PTHR11081">
    <property type="entry name" value="FLAP ENDONUCLEASE FAMILY MEMBER"/>
    <property type="match status" value="1"/>
</dbReference>
<proteinExistence type="inferred from homology"/>
<dbReference type="Gene3D" id="3.40.50.1010">
    <property type="entry name" value="5'-nuclease"/>
    <property type="match status" value="1"/>
</dbReference>
<protein>
    <submittedName>
        <fullName evidence="4">PIN domain-like protein</fullName>
    </submittedName>
</protein>
<evidence type="ECO:0000313" key="5">
    <source>
        <dbReference type="Proteomes" id="UP000799428"/>
    </source>
</evidence>
<evidence type="ECO:0000256" key="1">
    <source>
        <dbReference type="ARBA" id="ARBA00022845"/>
    </source>
</evidence>
<dbReference type="InterPro" id="IPR022039">
    <property type="entry name" value="MKT1_C"/>
</dbReference>
<dbReference type="InterPro" id="IPR037314">
    <property type="entry name" value="MKT1_H3TH"/>
</dbReference>
<dbReference type="OrthoDB" id="17262at2759"/>
<reference evidence="4" key="1">
    <citation type="journal article" date="2020" name="Stud. Mycol.">
        <title>101 Dothideomycetes genomes: a test case for predicting lifestyles and emergence of pathogens.</title>
        <authorList>
            <person name="Haridas S."/>
            <person name="Albert R."/>
            <person name="Binder M."/>
            <person name="Bloem J."/>
            <person name="Labutti K."/>
            <person name="Salamov A."/>
            <person name="Andreopoulos B."/>
            <person name="Baker S."/>
            <person name="Barry K."/>
            <person name="Bills G."/>
            <person name="Bluhm B."/>
            <person name="Cannon C."/>
            <person name="Castanera R."/>
            <person name="Culley D."/>
            <person name="Daum C."/>
            <person name="Ezra D."/>
            <person name="Gonzalez J."/>
            <person name="Henrissat B."/>
            <person name="Kuo A."/>
            <person name="Liang C."/>
            <person name="Lipzen A."/>
            <person name="Lutzoni F."/>
            <person name="Magnuson J."/>
            <person name="Mondo S."/>
            <person name="Nolan M."/>
            <person name="Ohm R."/>
            <person name="Pangilinan J."/>
            <person name="Park H.-J."/>
            <person name="Ramirez L."/>
            <person name="Alfaro M."/>
            <person name="Sun H."/>
            <person name="Tritt A."/>
            <person name="Yoshinaga Y."/>
            <person name="Zwiers L.-H."/>
            <person name="Turgeon B."/>
            <person name="Goodwin S."/>
            <person name="Spatafora J."/>
            <person name="Crous P."/>
            <person name="Grigoriev I."/>
        </authorList>
    </citation>
    <scope>NUCLEOTIDE SEQUENCE</scope>
    <source>
        <strain evidence="4">CBS 279.74</strain>
    </source>
</reference>
<dbReference type="Proteomes" id="UP000799428">
    <property type="component" value="Unassembled WGS sequence"/>
</dbReference>
<organism evidence="4 5">
    <name type="scientific">Pleomassaria siparia CBS 279.74</name>
    <dbReference type="NCBI Taxonomy" id="1314801"/>
    <lineage>
        <taxon>Eukaryota</taxon>
        <taxon>Fungi</taxon>
        <taxon>Dikarya</taxon>
        <taxon>Ascomycota</taxon>
        <taxon>Pezizomycotina</taxon>
        <taxon>Dothideomycetes</taxon>
        <taxon>Pleosporomycetidae</taxon>
        <taxon>Pleosporales</taxon>
        <taxon>Pleomassariaceae</taxon>
        <taxon>Pleomassaria</taxon>
    </lineage>
</organism>
<name>A0A6G1K007_9PLEO</name>
<dbReference type="InterPro" id="IPR006084">
    <property type="entry name" value="XPG/Rad2"/>
</dbReference>
<accession>A0A6G1K007</accession>
<dbReference type="GO" id="GO:0006417">
    <property type="term" value="P:regulation of translation"/>
    <property type="evidence" value="ECO:0007669"/>
    <property type="project" value="UniProtKB-KW"/>
</dbReference>
<comment type="similarity">
    <text evidence="2">Belongs to the XPG/RAD2 endonuclease family.</text>
</comment>
<dbReference type="PANTHER" id="PTHR11081:SF32">
    <property type="entry name" value="POST-TRANSCRIPTIONAL REGULATOR MKT1"/>
    <property type="match status" value="1"/>
</dbReference>
<dbReference type="SMART" id="SM00484">
    <property type="entry name" value="XPGI"/>
    <property type="match status" value="1"/>
</dbReference>
<dbReference type="CDD" id="cd09858">
    <property type="entry name" value="PIN_MKT1"/>
    <property type="match status" value="1"/>
</dbReference>
<dbReference type="GO" id="GO:0004518">
    <property type="term" value="F:nuclease activity"/>
    <property type="evidence" value="ECO:0007669"/>
    <property type="project" value="InterPro"/>
</dbReference>
<dbReference type="Pfam" id="PF12247">
    <property type="entry name" value="MKT1_N"/>
    <property type="match status" value="1"/>
</dbReference>
<dbReference type="InterPro" id="IPR022040">
    <property type="entry name" value="MKT1_N"/>
</dbReference>
<dbReference type="InterPro" id="IPR006086">
    <property type="entry name" value="XPG-I_dom"/>
</dbReference>